<dbReference type="PANTHER" id="PTHR16056:SF2">
    <property type="entry name" value="TESTIS-EXPRESSED PROTEIN 10"/>
    <property type="match status" value="1"/>
</dbReference>
<evidence type="ECO:0000313" key="2">
    <source>
        <dbReference type="EMBL" id="SYZ64204.1"/>
    </source>
</evidence>
<evidence type="ECO:0000256" key="1">
    <source>
        <dbReference type="SAM" id="MobiDB-lite"/>
    </source>
</evidence>
<accession>A0A3P3Z245</accession>
<dbReference type="GO" id="GO:0005634">
    <property type="term" value="C:nucleus"/>
    <property type="evidence" value="ECO:0007669"/>
    <property type="project" value="TreeGrafter"/>
</dbReference>
<dbReference type="EMBL" id="LS997614">
    <property type="protein sequence ID" value="SYZ64204.1"/>
    <property type="molecule type" value="Genomic_DNA"/>
</dbReference>
<feature type="compositionally biased region" description="Basic and acidic residues" evidence="1">
    <location>
        <begin position="832"/>
        <end position="851"/>
    </location>
</feature>
<dbReference type="KEGG" id="lbz:LBRM_15_0680"/>
<proteinExistence type="predicted"/>
<reference evidence="2 3" key="1">
    <citation type="submission" date="2018-09" db="EMBL/GenBank/DDBJ databases">
        <authorList>
            <person name="Peiro R."/>
            <person name="Begona"/>
            <person name="Cbmso G."/>
            <person name="Lopez M."/>
            <person name="Gonzalez S."/>
        </authorList>
    </citation>
    <scope>NUCLEOTIDE SEQUENCE [LARGE SCALE GENOMIC DNA]</scope>
</reference>
<dbReference type="Proteomes" id="UP000319462">
    <property type="component" value="Chromosome 15"/>
</dbReference>
<organism evidence="2 3">
    <name type="scientific">Leishmania braziliensis MHOM/BR/75/M2904</name>
    <dbReference type="NCBI Taxonomy" id="420245"/>
    <lineage>
        <taxon>Eukaryota</taxon>
        <taxon>Discoba</taxon>
        <taxon>Euglenozoa</taxon>
        <taxon>Kinetoplastea</taxon>
        <taxon>Metakinetoplastina</taxon>
        <taxon>Trypanosomatida</taxon>
        <taxon>Trypanosomatidae</taxon>
        <taxon>Leishmaniinae</taxon>
        <taxon>Leishmania</taxon>
        <taxon>Leishmania braziliensis species complex</taxon>
    </lineage>
</organism>
<sequence>MVRTREKKPKGDSAFAVRRQKVGRKKLAPATATRAEVHARTLRLATSTAMSAAMAAPCVKDPAAHPASSEMTSAGMRNSESKHKRPIIAVQSFSELLSATRHYKPAQRASAFATLTRLLRIQREKDCAAAAAAAAKSNGGYAAAAADAKSNVFEEYMRCAAAAERVPSPSDASPTRLSGLSPLERLKSFAAALEAVTDTDDDVRREALQSLQILVDYQWISCKRDGSLAPTPSSSLGPNPTHEAADLQRCNALLLNRQDGDGGRCSSAAVPGGVLESTSVDRVQAILQAVHVALTHALKPVRLSGVELLSLLLQVAPPSLVRAAARAVCKHQTSYYYTSPVMVGSELTMGASASPAATATSAAGTATAAALEAAQARAATLLEEEELWMLTLVRRVSSLVLRTKHMAVLPVLLSVFLGEGVSRAVGASAEDSLTAELLHTHPLLCSDVESRVVRASDVSDAADGNGGALWRYPELVNSFFDDVAPQWGNHWKELMELRLELLRQEDKLAMASALARSFATVLVFFKRQQQLEQQCLGSSNRRSGYVNFFSRSRVHYIKALFIEKMPVTMHELLLMSSAGVSATPSATASATAAVATAPSSKAMKARLELALALVMVCVPLTGTEEGWRLIRDYFSIVFSLPCATSTPPEPFRFPSVALLEMSVRLFAQVMRLYPCVAPHLHVAGEDHGSAKRDRGDATSLSVSSQSTPVFHQQSNVAERLLTFFPALLTTIIKHLVPRTDPPSAGVGDTASDDIAVVRVLLCAATILERFAVLPEDLLRCGGAAARRKGGGGTTNKSDSSAATIAQRLEEGFSLVPRLLFALREQWQRRQRRPEAVKRVRAENKNDNDSRLGDAPAQTGDSATMPAVSRTGVLLAYNGIVDLVVHRLLRVLWFLGSSGHPLLHAQRTISTGKAASSPASAFVWTPAPLAALLTKSITFLFGSSGVAGVLQRCSTPTVLLAHSTLFYLGGGGRTSSPIARMGAVDAICVTAADTERTPMDEAAERWTDMLDVMGTLRARVHVDA</sequence>
<name>A0A3P3Z245_LEIBR</name>
<gene>
    <name evidence="2" type="ORF">LBRM2904_15.0720</name>
</gene>
<dbReference type="PANTHER" id="PTHR16056">
    <property type="entry name" value="REGULATOR OF MICROTUBULE DYNAMICS PROTEIN"/>
    <property type="match status" value="1"/>
</dbReference>
<dbReference type="RefSeq" id="XP_001563516.1">
    <property type="nucleotide sequence ID" value="XM_001563466.1"/>
</dbReference>
<evidence type="ECO:0000313" key="3">
    <source>
        <dbReference type="Proteomes" id="UP000319462"/>
    </source>
</evidence>
<dbReference type="VEuPathDB" id="TriTrypDB:LbrM.15.0680"/>
<protein>
    <submittedName>
        <fullName evidence="2">Rix1_complex_component_involved_in_60S_ribosome_m aturation</fullName>
    </submittedName>
</protein>
<feature type="region of interest" description="Disordered" evidence="1">
    <location>
        <begin position="831"/>
        <end position="863"/>
    </location>
</feature>
<dbReference type="AlphaFoldDB" id="A0A3P3Z245"/>